<evidence type="ECO:0000256" key="4">
    <source>
        <dbReference type="ARBA" id="ARBA00022723"/>
    </source>
</evidence>
<dbReference type="KEGG" id="tpla:ElP_24730"/>
<accession>A0A518H180</accession>
<evidence type="ECO:0000256" key="5">
    <source>
        <dbReference type="ARBA" id="ARBA00022737"/>
    </source>
</evidence>
<dbReference type="PANTHER" id="PTHR10849:SF24">
    <property type="entry name" value="NADH-QUINONE OXIDOREDUCTASE SUBUNIT I 2"/>
    <property type="match status" value="1"/>
</dbReference>
<evidence type="ECO:0000313" key="15">
    <source>
        <dbReference type="EMBL" id="QDV34583.1"/>
    </source>
</evidence>
<keyword evidence="7" id="KW-0408">Iron</keyword>
<evidence type="ECO:0000256" key="10">
    <source>
        <dbReference type="ARBA" id="ARBA00023075"/>
    </source>
</evidence>
<evidence type="ECO:0000256" key="1">
    <source>
        <dbReference type="ARBA" id="ARBA00022475"/>
    </source>
</evidence>
<dbReference type="GO" id="GO:0048038">
    <property type="term" value="F:quinone binding"/>
    <property type="evidence" value="ECO:0007669"/>
    <property type="project" value="UniProtKB-KW"/>
</dbReference>
<evidence type="ECO:0000256" key="8">
    <source>
        <dbReference type="ARBA" id="ARBA00023014"/>
    </source>
</evidence>
<sequence>MASETRRNGGGFFGPVGSAISAVVGIWPYGRGMIVGHLVTLRRFVRTFTVGHGATLKRRGGGDLPIDLWWNRPEHRKGPVVDQGPTTEGLFTVEYPDERLPTRERSRVLPVLIFDDEDGNVRCTSCNICAKVCPPQCIWMVQAKSARGTVVPLPEEFYIDMDVCMNCGLCAEYCPFDAIKMDQNFELSNYERHRSHVYSLEDLLVSSAYYARTHPEAWSSPEEAAERAKVARKKEQRLQKAKAAASEPQPAGA</sequence>
<keyword evidence="4" id="KW-0479">Metal-binding</keyword>
<dbReference type="GO" id="GO:0016651">
    <property type="term" value="F:oxidoreductase activity, acting on NAD(P)H"/>
    <property type="evidence" value="ECO:0007669"/>
    <property type="project" value="InterPro"/>
</dbReference>
<dbReference type="RefSeq" id="WP_145269578.1">
    <property type="nucleotide sequence ID" value="NZ_CP036426.1"/>
</dbReference>
<evidence type="ECO:0000256" key="12">
    <source>
        <dbReference type="SAM" id="MobiDB-lite"/>
    </source>
</evidence>
<keyword evidence="9" id="KW-0520">NAD</keyword>
<dbReference type="Proteomes" id="UP000317835">
    <property type="component" value="Chromosome"/>
</dbReference>
<dbReference type="AlphaFoldDB" id="A0A518H180"/>
<dbReference type="GO" id="GO:0046872">
    <property type="term" value="F:metal ion binding"/>
    <property type="evidence" value="ECO:0007669"/>
    <property type="project" value="UniProtKB-KW"/>
</dbReference>
<dbReference type="InterPro" id="IPR017900">
    <property type="entry name" value="4Fe4S_Fe_S_CS"/>
</dbReference>
<dbReference type="SUPFAM" id="SSF54862">
    <property type="entry name" value="4Fe-4S ferredoxins"/>
    <property type="match status" value="1"/>
</dbReference>
<feature type="domain" description="4Fe-4S ferredoxin-type" evidence="14">
    <location>
        <begin position="155"/>
        <end position="184"/>
    </location>
</feature>
<dbReference type="PROSITE" id="PS51379">
    <property type="entry name" value="4FE4S_FER_2"/>
    <property type="match status" value="2"/>
</dbReference>
<evidence type="ECO:0000256" key="2">
    <source>
        <dbReference type="ARBA" id="ARBA00022485"/>
    </source>
</evidence>
<organism evidence="15 16">
    <name type="scientific">Tautonia plasticadhaerens</name>
    <dbReference type="NCBI Taxonomy" id="2527974"/>
    <lineage>
        <taxon>Bacteria</taxon>
        <taxon>Pseudomonadati</taxon>
        <taxon>Planctomycetota</taxon>
        <taxon>Planctomycetia</taxon>
        <taxon>Isosphaerales</taxon>
        <taxon>Isosphaeraceae</taxon>
        <taxon>Tautonia</taxon>
    </lineage>
</organism>
<keyword evidence="16" id="KW-1185">Reference proteome</keyword>
<dbReference type="Gene3D" id="3.30.70.3270">
    <property type="match status" value="1"/>
</dbReference>
<evidence type="ECO:0000256" key="13">
    <source>
        <dbReference type="SAM" id="Phobius"/>
    </source>
</evidence>
<evidence type="ECO:0000256" key="9">
    <source>
        <dbReference type="ARBA" id="ARBA00023027"/>
    </source>
</evidence>
<feature type="region of interest" description="Disordered" evidence="12">
    <location>
        <begin position="221"/>
        <end position="253"/>
    </location>
</feature>
<name>A0A518H180_9BACT</name>
<dbReference type="GO" id="GO:0051539">
    <property type="term" value="F:4 iron, 4 sulfur cluster binding"/>
    <property type="evidence" value="ECO:0007669"/>
    <property type="project" value="UniProtKB-KW"/>
</dbReference>
<keyword evidence="2" id="KW-0004">4Fe-4S</keyword>
<protein>
    <submittedName>
        <fullName evidence="15">NADH-quinone oxidoreductase subunit I</fullName>
        <ecNumber evidence="15">1.6.5.11</ecNumber>
    </submittedName>
</protein>
<keyword evidence="10" id="KW-0830">Ubiquinone</keyword>
<evidence type="ECO:0000259" key="14">
    <source>
        <dbReference type="PROSITE" id="PS51379"/>
    </source>
</evidence>
<keyword evidence="13" id="KW-1133">Transmembrane helix</keyword>
<keyword evidence="13" id="KW-0812">Transmembrane</keyword>
<keyword evidence="6" id="KW-1278">Translocase</keyword>
<dbReference type="GO" id="GO:0016020">
    <property type="term" value="C:membrane"/>
    <property type="evidence" value="ECO:0007669"/>
    <property type="project" value="InterPro"/>
</dbReference>
<feature type="transmembrane region" description="Helical" evidence="13">
    <location>
        <begin position="12"/>
        <end position="30"/>
    </location>
</feature>
<dbReference type="InterPro" id="IPR010226">
    <property type="entry name" value="NADH_quinone_OxRdtase_chainI"/>
</dbReference>
<keyword evidence="11 13" id="KW-0472">Membrane</keyword>
<dbReference type="InterPro" id="IPR017896">
    <property type="entry name" value="4Fe4S_Fe-S-bd"/>
</dbReference>
<dbReference type="PANTHER" id="PTHR10849">
    <property type="entry name" value="NADH DEHYDROGENASE UBIQUINONE IRON-SULFUR PROTEIN 8, MITOCHONDRIAL"/>
    <property type="match status" value="1"/>
</dbReference>
<dbReference type="OrthoDB" id="9798098at2"/>
<gene>
    <name evidence="15" type="primary">nuoI_1</name>
    <name evidence="15" type="ORF">ElP_24730</name>
</gene>
<dbReference type="EC" id="1.6.5.11" evidence="15"/>
<evidence type="ECO:0000256" key="11">
    <source>
        <dbReference type="ARBA" id="ARBA00023136"/>
    </source>
</evidence>
<reference evidence="15 16" key="1">
    <citation type="submission" date="2019-02" db="EMBL/GenBank/DDBJ databases">
        <title>Deep-cultivation of Planctomycetes and their phenomic and genomic characterization uncovers novel biology.</title>
        <authorList>
            <person name="Wiegand S."/>
            <person name="Jogler M."/>
            <person name="Boedeker C."/>
            <person name="Pinto D."/>
            <person name="Vollmers J."/>
            <person name="Rivas-Marin E."/>
            <person name="Kohn T."/>
            <person name="Peeters S.H."/>
            <person name="Heuer A."/>
            <person name="Rast P."/>
            <person name="Oberbeckmann S."/>
            <person name="Bunk B."/>
            <person name="Jeske O."/>
            <person name="Meyerdierks A."/>
            <person name="Storesund J.E."/>
            <person name="Kallscheuer N."/>
            <person name="Luecker S."/>
            <person name="Lage O.M."/>
            <person name="Pohl T."/>
            <person name="Merkel B.J."/>
            <person name="Hornburger P."/>
            <person name="Mueller R.-W."/>
            <person name="Bruemmer F."/>
            <person name="Labrenz M."/>
            <person name="Spormann A.M."/>
            <person name="Op den Camp H."/>
            <person name="Overmann J."/>
            <person name="Amann R."/>
            <person name="Jetten M.S.M."/>
            <person name="Mascher T."/>
            <person name="Medema M.H."/>
            <person name="Devos D.P."/>
            <person name="Kaster A.-K."/>
            <person name="Ovreas L."/>
            <person name="Rohde M."/>
            <person name="Galperin M.Y."/>
            <person name="Jogler C."/>
        </authorList>
    </citation>
    <scope>NUCLEOTIDE SEQUENCE [LARGE SCALE GENOMIC DNA]</scope>
    <source>
        <strain evidence="15 16">ElP</strain>
    </source>
</reference>
<keyword evidence="5" id="KW-0677">Repeat</keyword>
<feature type="domain" description="4Fe-4S ferredoxin-type" evidence="14">
    <location>
        <begin position="110"/>
        <end position="143"/>
    </location>
</feature>
<dbReference type="EMBL" id="CP036426">
    <property type="protein sequence ID" value="QDV34583.1"/>
    <property type="molecule type" value="Genomic_DNA"/>
</dbReference>
<keyword evidence="3" id="KW-0874">Quinone</keyword>
<evidence type="ECO:0000256" key="6">
    <source>
        <dbReference type="ARBA" id="ARBA00022967"/>
    </source>
</evidence>
<keyword evidence="15" id="KW-0560">Oxidoreductase</keyword>
<keyword evidence="1" id="KW-1003">Cell membrane</keyword>
<dbReference type="Pfam" id="PF12838">
    <property type="entry name" value="Fer4_7"/>
    <property type="match status" value="1"/>
</dbReference>
<evidence type="ECO:0000256" key="7">
    <source>
        <dbReference type="ARBA" id="ARBA00023004"/>
    </source>
</evidence>
<dbReference type="PROSITE" id="PS00198">
    <property type="entry name" value="4FE4S_FER_1"/>
    <property type="match status" value="1"/>
</dbReference>
<keyword evidence="8" id="KW-0411">Iron-sulfur</keyword>
<proteinExistence type="predicted"/>
<evidence type="ECO:0000256" key="3">
    <source>
        <dbReference type="ARBA" id="ARBA00022719"/>
    </source>
</evidence>
<evidence type="ECO:0000313" key="16">
    <source>
        <dbReference type="Proteomes" id="UP000317835"/>
    </source>
</evidence>